<feature type="domain" description="Aldehyde oxidase/xanthine dehydrogenase a/b hammerhead" evidence="2">
    <location>
        <begin position="217"/>
        <end position="303"/>
    </location>
</feature>
<evidence type="ECO:0000256" key="1">
    <source>
        <dbReference type="SAM" id="SignalP"/>
    </source>
</evidence>
<name>A0A369I411_9BACT</name>
<proteinExistence type="predicted"/>
<dbReference type="NCBIfam" id="TIGR01409">
    <property type="entry name" value="TAT_signal_seq"/>
    <property type="match status" value="1"/>
</dbReference>
<feature type="chain" id="PRO_5016704418" evidence="1">
    <location>
        <begin position="32"/>
        <end position="732"/>
    </location>
</feature>
<dbReference type="InterPro" id="IPR006311">
    <property type="entry name" value="TAT_signal"/>
</dbReference>
<dbReference type="GO" id="GO:0016491">
    <property type="term" value="F:oxidoreductase activity"/>
    <property type="evidence" value="ECO:0007669"/>
    <property type="project" value="InterPro"/>
</dbReference>
<dbReference type="InterPro" id="IPR052516">
    <property type="entry name" value="N-heterocyclic_Hydroxylase"/>
</dbReference>
<dbReference type="InterPro" id="IPR000674">
    <property type="entry name" value="Ald_Oxase/Xan_DH_a/b"/>
</dbReference>
<dbReference type="PROSITE" id="PS51318">
    <property type="entry name" value="TAT"/>
    <property type="match status" value="1"/>
</dbReference>
<dbReference type="SUPFAM" id="SSF56003">
    <property type="entry name" value="Molybdenum cofactor-binding domain"/>
    <property type="match status" value="2"/>
</dbReference>
<evidence type="ECO:0000313" key="4">
    <source>
        <dbReference type="Proteomes" id="UP000253141"/>
    </source>
</evidence>
<sequence>MENNLVNRRNFLKYTGLSGTALVLGISNSNAAVVTADTVETGHALFLQPTQPNLGLNLTPYVIIEKTGKITIFNTKPEIGQGTYQSIPALIAEELELLPEQYTVLQTGGETKFGPMQMSGGSMSVRLNYNELRKVGASAREMLLLAASQQWNVPASECYAEKAKVVHKPSGKSIGYGDLVETAAKLEVPKNPTLKDTKDFNILGKSVKRQDIPLKVSGQAVFGIDADVPNMVYASIEHCPVFGGKLTNYDKTATMNVAGVEQVVEVERVFGVYQSTGVAVIAKNYWAALKGRKVLKVVWDYQGNEKFNSETYAQSLRDMAKNEGIIDANVGDFDKAFGESVKKIEAFYETPFVAHSPMEAMNCTAHWKENNTLEIWTSTQVPSDVMRDIPTRFGLKPEDVTLHTAFSGGGFGRRLAIDFIVEAVGLAKTLKKPVKMIWTREDDTQLGPFRPPTFSALKGGISEEGKLMAFQHKVISPTIMSFLMPNVDKTKVDETMVEGISHQAYEIPNMRNSFVYADIHIPMFWWRSVTSSTLAFSHECFMDELAHAAGKDPMAFRLEMLTKDSDTKRVLQKLKEVSNWDKPLPKGKGRGVAQYEFFAGLGGQVIEVTKLSDNSVKIDKVYAVIDLGTVVNPDTVKAQVEGAVVMGVTAAIKNGITFANGKTVQSNFHDTPVLRINESPPVEVHILANGGSKIKGVGEPGLPPVAPALANAIFAATGIRLRKMPFDLDNLG</sequence>
<dbReference type="Pfam" id="PF02738">
    <property type="entry name" value="MoCoBD_1"/>
    <property type="match status" value="1"/>
</dbReference>
<dbReference type="Proteomes" id="UP000253141">
    <property type="component" value="Unassembled WGS sequence"/>
</dbReference>
<evidence type="ECO:0000313" key="3">
    <source>
        <dbReference type="EMBL" id="RDB04469.1"/>
    </source>
</evidence>
<dbReference type="InterPro" id="IPR046867">
    <property type="entry name" value="AldOxase/xan_DH_MoCoBD2"/>
</dbReference>
<dbReference type="AlphaFoldDB" id="A0A369I411"/>
<accession>A0A369I411</accession>
<keyword evidence="4" id="KW-1185">Reference proteome</keyword>
<reference evidence="3 4" key="1">
    <citation type="submission" date="2018-07" db="EMBL/GenBank/DDBJ databases">
        <title>Genome analysis of Runella aurantiaca.</title>
        <authorList>
            <person name="Yang X."/>
        </authorList>
    </citation>
    <scope>NUCLEOTIDE SEQUENCE [LARGE SCALE GENOMIC DNA]</scope>
    <source>
        <strain evidence="3 4">YX9</strain>
    </source>
</reference>
<dbReference type="InterPro" id="IPR037165">
    <property type="entry name" value="AldOxase/xan_DH_Mopterin-bd_sf"/>
</dbReference>
<organism evidence="3 4">
    <name type="scientific">Runella aurantiaca</name>
    <dbReference type="NCBI Taxonomy" id="2282308"/>
    <lineage>
        <taxon>Bacteria</taxon>
        <taxon>Pseudomonadati</taxon>
        <taxon>Bacteroidota</taxon>
        <taxon>Cytophagia</taxon>
        <taxon>Cytophagales</taxon>
        <taxon>Spirosomataceae</taxon>
        <taxon>Runella</taxon>
    </lineage>
</organism>
<dbReference type="SMART" id="SM01008">
    <property type="entry name" value="Ald_Xan_dh_C"/>
    <property type="match status" value="1"/>
</dbReference>
<dbReference type="RefSeq" id="WP_114462569.1">
    <property type="nucleotide sequence ID" value="NZ_QPIW01000016.1"/>
</dbReference>
<gene>
    <name evidence="3" type="ORF">DVG78_18745</name>
</gene>
<evidence type="ECO:0000259" key="2">
    <source>
        <dbReference type="SMART" id="SM01008"/>
    </source>
</evidence>
<dbReference type="Pfam" id="PF20256">
    <property type="entry name" value="MoCoBD_2"/>
    <property type="match status" value="2"/>
</dbReference>
<comment type="caution">
    <text evidence="3">The sequence shown here is derived from an EMBL/GenBank/DDBJ whole genome shotgun (WGS) entry which is preliminary data.</text>
</comment>
<dbReference type="InterPro" id="IPR019546">
    <property type="entry name" value="TAT_signal_bac_arc"/>
</dbReference>
<dbReference type="Gene3D" id="3.30.365.10">
    <property type="entry name" value="Aldehyde oxidase/xanthine dehydrogenase, molybdopterin binding domain"/>
    <property type="match status" value="4"/>
</dbReference>
<feature type="signal peptide" evidence="1">
    <location>
        <begin position="1"/>
        <end position="31"/>
    </location>
</feature>
<dbReference type="InterPro" id="IPR012368">
    <property type="entry name" value="OxRdtase_Mopterin-bd_su_IorB"/>
</dbReference>
<dbReference type="InterPro" id="IPR008274">
    <property type="entry name" value="AldOxase/xan_DH_MoCoBD1"/>
</dbReference>
<dbReference type="OrthoDB" id="9767994at2"/>
<keyword evidence="1" id="KW-0732">Signal</keyword>
<protein>
    <submittedName>
        <fullName evidence="3">Xanthine dehydrogenase family protein molybdopterin-binding subunit</fullName>
    </submittedName>
</protein>
<dbReference type="PANTHER" id="PTHR47495:SF2">
    <property type="entry name" value="ALDEHYDE DEHYDROGENASE"/>
    <property type="match status" value="1"/>
</dbReference>
<dbReference type="Gene3D" id="3.90.1170.50">
    <property type="entry name" value="Aldehyde oxidase/xanthine dehydrogenase, a/b hammerhead"/>
    <property type="match status" value="1"/>
</dbReference>
<dbReference type="EMBL" id="QPIW01000016">
    <property type="protein sequence ID" value="RDB04469.1"/>
    <property type="molecule type" value="Genomic_DNA"/>
</dbReference>
<dbReference type="PANTHER" id="PTHR47495">
    <property type="entry name" value="ALDEHYDE DEHYDROGENASE"/>
    <property type="match status" value="1"/>
</dbReference>
<dbReference type="PIRSF" id="PIRSF036389">
    <property type="entry name" value="IOR_B"/>
    <property type="match status" value="1"/>
</dbReference>